<evidence type="ECO:0000256" key="2">
    <source>
        <dbReference type="ARBA" id="ARBA00022475"/>
    </source>
</evidence>
<protein>
    <submittedName>
        <fullName evidence="7">Putative high-affinity branched-chain amino acid transport system permease protein BraE</fullName>
    </submittedName>
</protein>
<sequence length="272" mass="29046">MRLQEIKDTTFFKLMLAWALAIALYGLLIENTFLLTLAGYTSTLALFALSINVMLGGVGEVPLGQSLFFGLGAYAVGIGMQKLGFSYALSVLSGIAITIALSFVIGMITLRLTGAYFAIVSWGMASVAVVAVLNLESVTGGGMGIFGLPDMQFFTIDLTSPIQYFYTAAATLLLIIVILNAIRQSRFGYALESVRQNPHLATSLGVNVFRQRLKAFMLSAVIATIAGALSVPYTQIITHESLNIAITVDALLMVLLGGTRWLFGPVLGAMII</sequence>
<dbReference type="STRING" id="1247726.MIM_c20270"/>
<reference evidence="7 8" key="1">
    <citation type="journal article" date="2014" name="Microbiology">
        <title>Unravelling the complete genome sequence of Advenella mimigardefordensis strain DPN7T and novel insights in the catabolism of the xenobiotic polythioester precursor 3,3'-dithiodipropionate.</title>
        <authorList>
            <person name="Wubbeler J.H."/>
            <person name="Hiessl S."/>
            <person name="Schuldes J."/>
            <person name="Thurmer A."/>
            <person name="Daniel R."/>
            <person name="Steinbuchel A."/>
        </authorList>
    </citation>
    <scope>NUCLEOTIDE SEQUENCE [LARGE SCALE GENOMIC DNA]</scope>
    <source>
        <strain evidence="8">DSM 17166 / LMG 22922 / DPN7</strain>
    </source>
</reference>
<feature type="transmembrane region" description="Helical" evidence="6">
    <location>
        <begin position="115"/>
        <end position="133"/>
    </location>
</feature>
<proteinExistence type="predicted"/>
<dbReference type="PANTHER" id="PTHR30482:SF17">
    <property type="entry name" value="ABC TRANSPORTER ATP-BINDING PROTEIN"/>
    <property type="match status" value="1"/>
</dbReference>
<dbReference type="Proteomes" id="UP000019095">
    <property type="component" value="Chromosome"/>
</dbReference>
<name>W0PBI9_ADVMD</name>
<dbReference type="PATRIC" id="fig|1247726.3.peg.2230"/>
<feature type="transmembrane region" description="Helical" evidence="6">
    <location>
        <begin position="87"/>
        <end position="108"/>
    </location>
</feature>
<dbReference type="InterPro" id="IPR043428">
    <property type="entry name" value="LivM-like"/>
</dbReference>
<feature type="transmembrane region" description="Helical" evidence="6">
    <location>
        <begin position="215"/>
        <end position="236"/>
    </location>
</feature>
<evidence type="ECO:0000313" key="8">
    <source>
        <dbReference type="Proteomes" id="UP000019095"/>
    </source>
</evidence>
<evidence type="ECO:0000256" key="4">
    <source>
        <dbReference type="ARBA" id="ARBA00022989"/>
    </source>
</evidence>
<evidence type="ECO:0000256" key="1">
    <source>
        <dbReference type="ARBA" id="ARBA00004651"/>
    </source>
</evidence>
<dbReference type="GO" id="GO:0015658">
    <property type="term" value="F:branched-chain amino acid transmembrane transporter activity"/>
    <property type="evidence" value="ECO:0007669"/>
    <property type="project" value="InterPro"/>
</dbReference>
<keyword evidence="8" id="KW-1185">Reference proteome</keyword>
<keyword evidence="3 6" id="KW-0812">Transmembrane</keyword>
<evidence type="ECO:0000256" key="5">
    <source>
        <dbReference type="ARBA" id="ARBA00023136"/>
    </source>
</evidence>
<keyword evidence="5 6" id="KW-0472">Membrane</keyword>
<dbReference type="HOGENOM" id="CLU_031365_0_1_4"/>
<feature type="transmembrane region" description="Helical" evidence="6">
    <location>
        <begin position="12"/>
        <end position="29"/>
    </location>
</feature>
<evidence type="ECO:0000313" key="7">
    <source>
        <dbReference type="EMBL" id="AHG64106.1"/>
    </source>
</evidence>
<dbReference type="Pfam" id="PF02653">
    <property type="entry name" value="BPD_transp_2"/>
    <property type="match status" value="1"/>
</dbReference>
<comment type="subcellular location">
    <subcellularLocation>
        <location evidence="1">Cell membrane</location>
        <topology evidence="1">Multi-pass membrane protein</topology>
    </subcellularLocation>
</comment>
<feature type="transmembrane region" description="Helical" evidence="6">
    <location>
        <begin position="164"/>
        <end position="182"/>
    </location>
</feature>
<gene>
    <name evidence="7" type="ORF">MIM_c20270</name>
</gene>
<dbReference type="eggNOG" id="COG4177">
    <property type="taxonomic scope" value="Bacteria"/>
</dbReference>
<evidence type="ECO:0000256" key="6">
    <source>
        <dbReference type="SAM" id="Phobius"/>
    </source>
</evidence>
<dbReference type="PANTHER" id="PTHR30482">
    <property type="entry name" value="HIGH-AFFINITY BRANCHED-CHAIN AMINO ACID TRANSPORT SYSTEM PERMEASE"/>
    <property type="match status" value="1"/>
</dbReference>
<evidence type="ECO:0000256" key="3">
    <source>
        <dbReference type="ARBA" id="ARBA00022692"/>
    </source>
</evidence>
<dbReference type="AlphaFoldDB" id="W0PBI9"/>
<accession>W0PBI9</accession>
<dbReference type="EMBL" id="CP003915">
    <property type="protein sequence ID" value="AHG64106.1"/>
    <property type="molecule type" value="Genomic_DNA"/>
</dbReference>
<dbReference type="InterPro" id="IPR001851">
    <property type="entry name" value="ABC_transp_permease"/>
</dbReference>
<organism evidence="7 8">
    <name type="scientific">Advenella mimigardefordensis (strain DSM 17166 / LMG 22922 / DPN7)</name>
    <dbReference type="NCBI Taxonomy" id="1247726"/>
    <lineage>
        <taxon>Bacteria</taxon>
        <taxon>Pseudomonadati</taxon>
        <taxon>Pseudomonadota</taxon>
        <taxon>Betaproteobacteria</taxon>
        <taxon>Burkholderiales</taxon>
        <taxon>Alcaligenaceae</taxon>
    </lineage>
</organism>
<keyword evidence="4 6" id="KW-1133">Transmembrane helix</keyword>
<feature type="transmembrane region" description="Helical" evidence="6">
    <location>
        <begin position="35"/>
        <end position="55"/>
    </location>
</feature>
<dbReference type="GO" id="GO:0005886">
    <property type="term" value="C:plasma membrane"/>
    <property type="evidence" value="ECO:0007669"/>
    <property type="project" value="UniProtKB-SubCell"/>
</dbReference>
<feature type="transmembrane region" description="Helical" evidence="6">
    <location>
        <begin position="242"/>
        <end position="263"/>
    </location>
</feature>
<dbReference type="KEGG" id="amim:MIM_c20270"/>
<dbReference type="CDD" id="cd06581">
    <property type="entry name" value="TM_PBP1_LivM_like"/>
    <property type="match status" value="1"/>
</dbReference>
<keyword evidence="2" id="KW-1003">Cell membrane</keyword>